<dbReference type="Proteomes" id="UP000294650">
    <property type="component" value="Unassembled WGS sequence"/>
</dbReference>
<accession>A0A4R3NCP9</accession>
<sequence>MNMIVNRDRVGSSTFELLFFKLLYSLTFKRSRHLRTIIHRIEKDLEAVKNKQV</sequence>
<gene>
    <name evidence="1" type="ORF">EDD68_10129</name>
</gene>
<name>A0A4R3NCP9_9BACI</name>
<keyword evidence="2" id="KW-1185">Reference proteome</keyword>
<dbReference type="EMBL" id="SMAN01000001">
    <property type="protein sequence ID" value="TCT26676.1"/>
    <property type="molecule type" value="Genomic_DNA"/>
</dbReference>
<comment type="caution">
    <text evidence="1">The sequence shown here is derived from an EMBL/GenBank/DDBJ whole genome shotgun (WGS) entry which is preliminary data.</text>
</comment>
<dbReference type="AlphaFoldDB" id="A0A4R3NCP9"/>
<evidence type="ECO:0000313" key="1">
    <source>
        <dbReference type="EMBL" id="TCT26676.1"/>
    </source>
</evidence>
<organism evidence="1 2">
    <name type="scientific">Melghiribacillus thermohalophilus</name>
    <dbReference type="NCBI Taxonomy" id="1324956"/>
    <lineage>
        <taxon>Bacteria</taxon>
        <taxon>Bacillati</taxon>
        <taxon>Bacillota</taxon>
        <taxon>Bacilli</taxon>
        <taxon>Bacillales</taxon>
        <taxon>Bacillaceae</taxon>
        <taxon>Melghiribacillus</taxon>
    </lineage>
</organism>
<evidence type="ECO:0000313" key="2">
    <source>
        <dbReference type="Proteomes" id="UP000294650"/>
    </source>
</evidence>
<protein>
    <submittedName>
        <fullName evidence="1">Uncharacterized protein</fullName>
    </submittedName>
</protein>
<proteinExistence type="predicted"/>
<reference evidence="1 2" key="1">
    <citation type="submission" date="2019-03" db="EMBL/GenBank/DDBJ databases">
        <title>Genomic Encyclopedia of Type Strains, Phase IV (KMG-IV): sequencing the most valuable type-strain genomes for metagenomic binning, comparative biology and taxonomic classification.</title>
        <authorList>
            <person name="Goeker M."/>
        </authorList>
    </citation>
    <scope>NUCLEOTIDE SEQUENCE [LARGE SCALE GENOMIC DNA]</scope>
    <source>
        <strain evidence="1 2">DSM 25894</strain>
    </source>
</reference>